<evidence type="ECO:0000313" key="1">
    <source>
        <dbReference type="EMBL" id="CAG8826800.1"/>
    </source>
</evidence>
<evidence type="ECO:0000313" key="2">
    <source>
        <dbReference type="Proteomes" id="UP000789759"/>
    </source>
</evidence>
<accession>A0A9N9PKY3</accession>
<dbReference type="EMBL" id="CAJVQA010057956">
    <property type="protein sequence ID" value="CAG8826800.1"/>
    <property type="molecule type" value="Genomic_DNA"/>
</dbReference>
<keyword evidence="2" id="KW-1185">Reference proteome</keyword>
<gene>
    <name evidence="1" type="ORF">CPELLU_LOCUS20248</name>
</gene>
<reference evidence="1" key="1">
    <citation type="submission" date="2021-06" db="EMBL/GenBank/DDBJ databases">
        <authorList>
            <person name="Kallberg Y."/>
            <person name="Tangrot J."/>
            <person name="Rosling A."/>
        </authorList>
    </citation>
    <scope>NUCLEOTIDE SEQUENCE</scope>
    <source>
        <strain evidence="1">FL966</strain>
    </source>
</reference>
<proteinExistence type="predicted"/>
<protein>
    <submittedName>
        <fullName evidence="1">303_t:CDS:1</fullName>
    </submittedName>
</protein>
<dbReference type="OrthoDB" id="2405040at2759"/>
<dbReference type="AlphaFoldDB" id="A0A9N9PKY3"/>
<dbReference type="Proteomes" id="UP000789759">
    <property type="component" value="Unassembled WGS sequence"/>
</dbReference>
<feature type="non-terminal residue" evidence="1">
    <location>
        <position position="1"/>
    </location>
</feature>
<comment type="caution">
    <text evidence="1">The sequence shown here is derived from an EMBL/GenBank/DDBJ whole genome shotgun (WGS) entry which is preliminary data.</text>
</comment>
<name>A0A9N9PKY3_9GLOM</name>
<organism evidence="1 2">
    <name type="scientific">Cetraspora pellucida</name>
    <dbReference type="NCBI Taxonomy" id="1433469"/>
    <lineage>
        <taxon>Eukaryota</taxon>
        <taxon>Fungi</taxon>
        <taxon>Fungi incertae sedis</taxon>
        <taxon>Mucoromycota</taxon>
        <taxon>Glomeromycotina</taxon>
        <taxon>Glomeromycetes</taxon>
        <taxon>Diversisporales</taxon>
        <taxon>Gigasporaceae</taxon>
        <taxon>Cetraspora</taxon>
    </lineage>
</organism>
<sequence length="72" mass="8725">GINCYDVFKEEYFILHAVIVNWSVRTNYIYYLTTPPPNFNLERYCPANLPNRTHKEWKERLKKICKAKSEKE</sequence>